<accession>A0A4R2NKS4</accession>
<feature type="domain" description="Porin" evidence="2">
    <location>
        <begin position="7"/>
        <end position="292"/>
    </location>
</feature>
<feature type="signal peptide" evidence="1">
    <location>
        <begin position="1"/>
        <end position="20"/>
    </location>
</feature>
<dbReference type="AlphaFoldDB" id="A0A4R2NKS4"/>
<evidence type="ECO:0000259" key="2">
    <source>
        <dbReference type="Pfam" id="PF13609"/>
    </source>
</evidence>
<proteinExistence type="predicted"/>
<dbReference type="InterPro" id="IPR023614">
    <property type="entry name" value="Porin_dom_sf"/>
</dbReference>
<dbReference type="SUPFAM" id="SSF56935">
    <property type="entry name" value="Porins"/>
    <property type="match status" value="1"/>
</dbReference>
<evidence type="ECO:0000313" key="4">
    <source>
        <dbReference type="Proteomes" id="UP000295733"/>
    </source>
</evidence>
<keyword evidence="1" id="KW-0732">Signal</keyword>
<reference evidence="3 4" key="1">
    <citation type="submission" date="2019-03" db="EMBL/GenBank/DDBJ databases">
        <title>Genomic Encyclopedia of Type Strains, Phase IV (KMG-IV): sequencing the most valuable type-strain genomes for metagenomic binning, comparative biology and taxonomic classification.</title>
        <authorList>
            <person name="Goeker M."/>
        </authorList>
    </citation>
    <scope>NUCLEOTIDE SEQUENCE [LARGE SCALE GENOMIC DNA]</scope>
    <source>
        <strain evidence="3 4">DSM 2781</strain>
    </source>
</reference>
<comment type="caution">
    <text evidence="3">The sequence shown here is derived from an EMBL/GenBank/DDBJ whole genome shotgun (WGS) entry which is preliminary data.</text>
</comment>
<evidence type="ECO:0000313" key="3">
    <source>
        <dbReference type="EMBL" id="TCP21982.1"/>
    </source>
</evidence>
<dbReference type="Pfam" id="PF13609">
    <property type="entry name" value="Porin_4"/>
    <property type="match status" value="1"/>
</dbReference>
<feature type="chain" id="PRO_5020465804" evidence="1">
    <location>
        <begin position="21"/>
        <end position="305"/>
    </location>
</feature>
<dbReference type="GO" id="GO:0016020">
    <property type="term" value="C:membrane"/>
    <property type="evidence" value="ECO:0007669"/>
    <property type="project" value="InterPro"/>
</dbReference>
<name>A0A4R2NKS4_RHOAD</name>
<evidence type="ECO:0000256" key="1">
    <source>
        <dbReference type="SAM" id="SignalP"/>
    </source>
</evidence>
<sequence>MKRLLLASTLLASAAAPAAADIAISAESKMGIVGGDLYAPTDEAQFFNDLTLTFEGTGETDGGLTFGFVIEMVKGAGPTVPNGATACDSEEAFIEGSFGRLSLGGVDGAYYTRVGEANLGASIADDETLHAGYFAGDALDGSEDGQILRYDYDTGGFGLSLSLEQDNNGAGSDDIYGLGLSYAAEAGGVGLTVALGYQSNSNDDLAGASVMADFGNGFQAALTLADFDAAAAGADFSHVGVGLGYSTGAWSVSGNYGAYDFSGAPDQDGFGLTAAYDLGGGAALHAGYGDGEGVESWSLGMIMAF</sequence>
<gene>
    <name evidence="3" type="ORF">EV656_10828</name>
</gene>
<organism evidence="3 4">
    <name type="scientific">Rhodovulum adriaticum</name>
    <name type="common">Rhodopseudomonas adriatica</name>
    <dbReference type="NCBI Taxonomy" id="35804"/>
    <lineage>
        <taxon>Bacteria</taxon>
        <taxon>Pseudomonadati</taxon>
        <taxon>Pseudomonadota</taxon>
        <taxon>Alphaproteobacteria</taxon>
        <taxon>Rhodobacterales</taxon>
        <taxon>Paracoccaceae</taxon>
        <taxon>Rhodovulum</taxon>
    </lineage>
</organism>
<dbReference type="OrthoDB" id="7326315at2"/>
<dbReference type="Proteomes" id="UP000295733">
    <property type="component" value="Unassembled WGS sequence"/>
</dbReference>
<keyword evidence="4" id="KW-1185">Reference proteome</keyword>
<dbReference type="EMBL" id="SLXL01000008">
    <property type="protein sequence ID" value="TCP21982.1"/>
    <property type="molecule type" value="Genomic_DNA"/>
</dbReference>
<dbReference type="InterPro" id="IPR033900">
    <property type="entry name" value="Gram_neg_porin_domain"/>
</dbReference>
<protein>
    <submittedName>
        <fullName evidence="3">Outer membrane protein OmpU</fullName>
    </submittedName>
</protein>
<dbReference type="GO" id="GO:0015288">
    <property type="term" value="F:porin activity"/>
    <property type="evidence" value="ECO:0007669"/>
    <property type="project" value="InterPro"/>
</dbReference>
<dbReference type="RefSeq" id="WP_132603788.1">
    <property type="nucleotide sequence ID" value="NZ_NRRP01000050.1"/>
</dbReference>
<dbReference type="Gene3D" id="2.40.160.10">
    <property type="entry name" value="Porin"/>
    <property type="match status" value="1"/>
</dbReference>